<protein>
    <recommendedName>
        <fullName evidence="3">Zn(2)-C6 fungal-type domain-containing protein</fullName>
    </recommendedName>
</protein>
<dbReference type="PANTHER" id="PTHR37534:SF26">
    <property type="entry name" value="TRANSCRIPTION FACTOR, PUTATIVE-RELATED"/>
    <property type="match status" value="1"/>
</dbReference>
<evidence type="ECO:0000256" key="2">
    <source>
        <dbReference type="ARBA" id="ARBA00023242"/>
    </source>
</evidence>
<comment type="caution">
    <text evidence="4">The sequence shown here is derived from an EMBL/GenBank/DDBJ whole genome shotgun (WGS) entry which is preliminary data.</text>
</comment>
<dbReference type="GO" id="GO:0045944">
    <property type="term" value="P:positive regulation of transcription by RNA polymerase II"/>
    <property type="evidence" value="ECO:0007669"/>
    <property type="project" value="TreeGrafter"/>
</dbReference>
<proteinExistence type="predicted"/>
<dbReference type="AlphaFoldDB" id="A0A8J2INP7"/>
<sequence>MEEAVRPGSCWTCKIRHVKCDGATDACLQCTSRQVHCHGYGPMPSWMDGGENEKQERQRIKSAVKKNFKQQKRLQVHQLRVREQNAQRLAKLAAEGLPLDGNAQLDVNSGSQSLQSRILSGQSFAEPLQYDEASLLMHYLDHVFPYQYPCYDKAKWSRGWLLWLLSKNGPLYRASLGLAALHQRSLTGEADNGHLELEFHTKAVRQLHDFLTSIDTTALEPENETLVEIITCGVALISFEVLRGSTADWQSHLCAMTSIAVTMHHQPQLPKSPDQLLGSRGIAAIEFHIPVLLWMDLLACVATQEKPKLPYDQWLGSDCTFQLGDIMGCNNSVMKAIGDSAVLSQWKSNSVTGDLDLDDFHLRARQIEDDLENAMEATPMVSMQPQVLPMTSTSSNSDQRPNQNCVTRIFAAATLAQLASVSSNAPDHTTSTRVRRAVSRVILEIQMAGQTVTPRQLSWPLCVAGCLADQDQQGFFERFLDTVLSEGIGMIGNCGTVRDISKACWKNKIEKPNEHWDCSSTMRDIGISALLI</sequence>
<feature type="domain" description="Zn(2)-C6 fungal-type" evidence="3">
    <location>
        <begin position="9"/>
        <end position="37"/>
    </location>
</feature>
<dbReference type="GO" id="GO:0005634">
    <property type="term" value="C:nucleus"/>
    <property type="evidence" value="ECO:0007669"/>
    <property type="project" value="UniProtKB-SubCell"/>
</dbReference>
<organism evidence="4 5">
    <name type="scientific">Fusarium equiseti</name>
    <name type="common">Fusarium scirpi</name>
    <dbReference type="NCBI Taxonomy" id="61235"/>
    <lineage>
        <taxon>Eukaryota</taxon>
        <taxon>Fungi</taxon>
        <taxon>Dikarya</taxon>
        <taxon>Ascomycota</taxon>
        <taxon>Pezizomycotina</taxon>
        <taxon>Sordariomycetes</taxon>
        <taxon>Hypocreomycetidae</taxon>
        <taxon>Hypocreales</taxon>
        <taxon>Nectriaceae</taxon>
        <taxon>Fusarium</taxon>
        <taxon>Fusarium incarnatum-equiseti species complex</taxon>
    </lineage>
</organism>
<dbReference type="PROSITE" id="PS00463">
    <property type="entry name" value="ZN2_CY6_FUNGAL_1"/>
    <property type="match status" value="1"/>
</dbReference>
<dbReference type="PANTHER" id="PTHR37534">
    <property type="entry name" value="TRANSCRIPTIONAL ACTIVATOR PROTEIN UGA3"/>
    <property type="match status" value="1"/>
</dbReference>
<gene>
    <name evidence="4" type="ORF">FEQUK3_LOCUS6359</name>
</gene>
<dbReference type="InterPro" id="IPR001138">
    <property type="entry name" value="Zn2Cys6_DnaBD"/>
</dbReference>
<dbReference type="Pfam" id="PF00172">
    <property type="entry name" value="Zn_clus"/>
    <property type="match status" value="1"/>
</dbReference>
<dbReference type="GO" id="GO:0000976">
    <property type="term" value="F:transcription cis-regulatory region binding"/>
    <property type="evidence" value="ECO:0007669"/>
    <property type="project" value="TreeGrafter"/>
</dbReference>
<dbReference type="EMBL" id="CAJSTJ010000136">
    <property type="protein sequence ID" value="CAG7560688.1"/>
    <property type="molecule type" value="Genomic_DNA"/>
</dbReference>
<dbReference type="GO" id="GO:0008270">
    <property type="term" value="F:zinc ion binding"/>
    <property type="evidence" value="ECO:0007669"/>
    <property type="project" value="InterPro"/>
</dbReference>
<comment type="subcellular location">
    <subcellularLocation>
        <location evidence="1">Nucleus</location>
    </subcellularLocation>
</comment>
<accession>A0A8J2INP7</accession>
<evidence type="ECO:0000256" key="1">
    <source>
        <dbReference type="ARBA" id="ARBA00004123"/>
    </source>
</evidence>
<evidence type="ECO:0000259" key="3">
    <source>
        <dbReference type="PROSITE" id="PS50048"/>
    </source>
</evidence>
<reference evidence="4" key="1">
    <citation type="submission" date="2021-05" db="EMBL/GenBank/DDBJ databases">
        <authorList>
            <person name="Khan N."/>
        </authorList>
    </citation>
    <scope>NUCLEOTIDE SEQUENCE</scope>
</reference>
<dbReference type="PROSITE" id="PS50048">
    <property type="entry name" value="ZN2_CY6_FUNGAL_2"/>
    <property type="match status" value="1"/>
</dbReference>
<dbReference type="Pfam" id="PF11951">
    <property type="entry name" value="Fungal_trans_2"/>
    <property type="match status" value="1"/>
</dbReference>
<keyword evidence="2" id="KW-0539">Nucleus</keyword>
<dbReference type="GO" id="GO:0000981">
    <property type="term" value="F:DNA-binding transcription factor activity, RNA polymerase II-specific"/>
    <property type="evidence" value="ECO:0007669"/>
    <property type="project" value="InterPro"/>
</dbReference>
<evidence type="ECO:0000313" key="4">
    <source>
        <dbReference type="EMBL" id="CAG7560688.1"/>
    </source>
</evidence>
<evidence type="ECO:0000313" key="5">
    <source>
        <dbReference type="Proteomes" id="UP000693738"/>
    </source>
</evidence>
<name>A0A8J2INP7_FUSEQ</name>
<dbReference type="InterPro" id="IPR021858">
    <property type="entry name" value="Fun_TF"/>
</dbReference>
<dbReference type="SMART" id="SM00066">
    <property type="entry name" value="GAL4"/>
    <property type="match status" value="1"/>
</dbReference>
<dbReference type="Proteomes" id="UP000693738">
    <property type="component" value="Unassembled WGS sequence"/>
</dbReference>